<dbReference type="EMBL" id="JASCZI010242555">
    <property type="protein sequence ID" value="MED6211440.1"/>
    <property type="molecule type" value="Genomic_DNA"/>
</dbReference>
<feature type="compositionally biased region" description="Basic and acidic residues" evidence="1">
    <location>
        <begin position="209"/>
        <end position="229"/>
    </location>
</feature>
<organism evidence="2 3">
    <name type="scientific">Stylosanthes scabra</name>
    <dbReference type="NCBI Taxonomy" id="79078"/>
    <lineage>
        <taxon>Eukaryota</taxon>
        <taxon>Viridiplantae</taxon>
        <taxon>Streptophyta</taxon>
        <taxon>Embryophyta</taxon>
        <taxon>Tracheophyta</taxon>
        <taxon>Spermatophyta</taxon>
        <taxon>Magnoliopsida</taxon>
        <taxon>eudicotyledons</taxon>
        <taxon>Gunneridae</taxon>
        <taxon>Pentapetalae</taxon>
        <taxon>rosids</taxon>
        <taxon>fabids</taxon>
        <taxon>Fabales</taxon>
        <taxon>Fabaceae</taxon>
        <taxon>Papilionoideae</taxon>
        <taxon>50 kb inversion clade</taxon>
        <taxon>dalbergioids sensu lato</taxon>
        <taxon>Dalbergieae</taxon>
        <taxon>Pterocarpus clade</taxon>
        <taxon>Stylosanthes</taxon>
    </lineage>
</organism>
<keyword evidence="3" id="KW-1185">Reference proteome</keyword>
<dbReference type="InterPro" id="IPR004252">
    <property type="entry name" value="Probable_transposase_24"/>
</dbReference>
<feature type="region of interest" description="Disordered" evidence="1">
    <location>
        <begin position="165"/>
        <end position="229"/>
    </location>
</feature>
<comment type="caution">
    <text evidence="2">The sequence shown here is derived from an EMBL/GenBank/DDBJ whole genome shotgun (WGS) entry which is preliminary data.</text>
</comment>
<evidence type="ECO:0000313" key="3">
    <source>
        <dbReference type="Proteomes" id="UP001341840"/>
    </source>
</evidence>
<sequence>MAAEATVGLSNGLSRNMMISTLGNSSFSHSDTHPSSDEPPSQPPRSQSQPQPQTQPPSQPHPWFPPRIGTKRITEFFKSQYKSFIPKFSMVPRHVRDLWWQEFKRCFRFHPGQEHDMYIAWCIRAAKRLRDMFCAIRTKGAPTDWIPEDIFLQLKECWSTKEYRNTRSKSQQSRASARGGSLHTGGSITQTATEKKMENELGRPPSRIEIFERTHTNKKDRGKWVDHRSKETRDLYEKNLSKAEEDRASQIASGATDVPPISEDVIWSVTVGGQKRGTLYGVGLVNSQRMPSSYVTGMSEERSTASAPDHIEYVNLLKRELAEQWTRHAELEARYLAEHVGFHAIYTKRLLEWCTATSTTFLLESNRAYSAKKYSDTRWR</sequence>
<evidence type="ECO:0000313" key="2">
    <source>
        <dbReference type="EMBL" id="MED6211440.1"/>
    </source>
</evidence>
<feature type="region of interest" description="Disordered" evidence="1">
    <location>
        <begin position="20"/>
        <end position="65"/>
    </location>
</feature>
<name>A0ABU6YNE2_9FABA</name>
<feature type="compositionally biased region" description="Low complexity" evidence="1">
    <location>
        <begin position="168"/>
        <end position="178"/>
    </location>
</feature>
<gene>
    <name evidence="2" type="ORF">PIB30_073701</name>
</gene>
<accession>A0ABU6YNE2</accession>
<reference evidence="2 3" key="1">
    <citation type="journal article" date="2023" name="Plants (Basel)">
        <title>Bridging the Gap: Combining Genomics and Transcriptomics Approaches to Understand Stylosanthes scabra, an Orphan Legume from the Brazilian Caatinga.</title>
        <authorList>
            <person name="Ferreira-Neto J.R.C."/>
            <person name="da Silva M.D."/>
            <person name="Binneck E."/>
            <person name="de Melo N.F."/>
            <person name="da Silva R.H."/>
            <person name="de Melo A.L.T.M."/>
            <person name="Pandolfi V."/>
            <person name="Bustamante F.O."/>
            <person name="Brasileiro-Vidal A.C."/>
            <person name="Benko-Iseppon A.M."/>
        </authorList>
    </citation>
    <scope>NUCLEOTIDE SEQUENCE [LARGE SCALE GENOMIC DNA]</scope>
    <source>
        <tissue evidence="2">Leaves</tissue>
    </source>
</reference>
<dbReference type="Proteomes" id="UP001341840">
    <property type="component" value="Unassembled WGS sequence"/>
</dbReference>
<protein>
    <submittedName>
        <fullName evidence="2">Uncharacterized protein</fullName>
    </submittedName>
</protein>
<proteinExistence type="predicted"/>
<evidence type="ECO:0000256" key="1">
    <source>
        <dbReference type="SAM" id="MobiDB-lite"/>
    </source>
</evidence>
<feature type="compositionally biased region" description="Pro residues" evidence="1">
    <location>
        <begin position="53"/>
        <end position="65"/>
    </location>
</feature>
<dbReference type="Pfam" id="PF03004">
    <property type="entry name" value="Transposase_24"/>
    <property type="match status" value="1"/>
</dbReference>